<name>F0ZWG7_DICPU</name>
<feature type="domain" description="Protein kinase" evidence="13">
    <location>
        <begin position="125"/>
        <end position="379"/>
    </location>
</feature>
<accession>F0ZWG7</accession>
<reference evidence="16" key="1">
    <citation type="journal article" date="2011" name="Genome Biol.">
        <title>Comparative genomics of the social amoebae Dictyostelium discoideum and Dictyostelium purpureum.</title>
        <authorList>
            <consortium name="US DOE Joint Genome Institute (JGI-PGF)"/>
            <person name="Sucgang R."/>
            <person name="Kuo A."/>
            <person name="Tian X."/>
            <person name="Salerno W."/>
            <person name="Parikh A."/>
            <person name="Feasley C.L."/>
            <person name="Dalin E."/>
            <person name="Tu H."/>
            <person name="Huang E."/>
            <person name="Barry K."/>
            <person name="Lindquist E."/>
            <person name="Shapiro H."/>
            <person name="Bruce D."/>
            <person name="Schmutz J."/>
            <person name="Salamov A."/>
            <person name="Fey P."/>
            <person name="Gaudet P."/>
            <person name="Anjard C."/>
            <person name="Babu M.M."/>
            <person name="Basu S."/>
            <person name="Bushmanova Y."/>
            <person name="van der Wel H."/>
            <person name="Katoh-Kurasawa M."/>
            <person name="Dinh C."/>
            <person name="Coutinho P.M."/>
            <person name="Saito T."/>
            <person name="Elias M."/>
            <person name="Schaap P."/>
            <person name="Kay R.R."/>
            <person name="Henrissat B."/>
            <person name="Eichinger L."/>
            <person name="Rivero F."/>
            <person name="Putnam N.H."/>
            <person name="West C.M."/>
            <person name="Loomis W.F."/>
            <person name="Chisholm R.L."/>
            <person name="Shaulsky G."/>
            <person name="Strassmann J.E."/>
            <person name="Queller D.C."/>
            <person name="Kuspa A."/>
            <person name="Grigoriev I.V."/>
        </authorList>
    </citation>
    <scope>NUCLEOTIDE SEQUENCE [LARGE SCALE GENOMIC DNA]</scope>
    <source>
        <strain evidence="16">QSDP1</strain>
    </source>
</reference>
<evidence type="ECO:0000256" key="5">
    <source>
        <dbReference type="ARBA" id="ARBA00022741"/>
    </source>
</evidence>
<evidence type="ECO:0000256" key="12">
    <source>
        <dbReference type="SAM" id="MobiDB-lite"/>
    </source>
</evidence>
<dbReference type="AlphaFoldDB" id="F0ZWG7"/>
<evidence type="ECO:0000256" key="3">
    <source>
        <dbReference type="ARBA" id="ARBA00022553"/>
    </source>
</evidence>
<dbReference type="InterPro" id="IPR017441">
    <property type="entry name" value="Protein_kinase_ATP_BS"/>
</dbReference>
<evidence type="ECO:0000256" key="6">
    <source>
        <dbReference type="ARBA" id="ARBA00022777"/>
    </source>
</evidence>
<comment type="catalytic activity">
    <reaction evidence="9">
        <text>L-seryl-[protein] + ATP = O-phospho-L-seryl-[protein] + ADP + H(+)</text>
        <dbReference type="Rhea" id="RHEA:17989"/>
        <dbReference type="Rhea" id="RHEA-COMP:9863"/>
        <dbReference type="Rhea" id="RHEA-COMP:11604"/>
        <dbReference type="ChEBI" id="CHEBI:15378"/>
        <dbReference type="ChEBI" id="CHEBI:29999"/>
        <dbReference type="ChEBI" id="CHEBI:30616"/>
        <dbReference type="ChEBI" id="CHEBI:83421"/>
        <dbReference type="ChEBI" id="CHEBI:456216"/>
        <dbReference type="EC" id="2.7.11.1"/>
    </reaction>
</comment>
<keyword evidence="16" id="KW-1185">Reference proteome</keyword>
<feature type="compositionally biased region" description="Polar residues" evidence="12">
    <location>
        <begin position="39"/>
        <end position="51"/>
    </location>
</feature>
<protein>
    <recommendedName>
        <fullName evidence="1">non-specific serine/threonine protein kinase</fullName>
        <ecNumber evidence="1">2.7.11.1</ecNumber>
    </recommendedName>
</protein>
<evidence type="ECO:0000256" key="7">
    <source>
        <dbReference type="ARBA" id="ARBA00022840"/>
    </source>
</evidence>
<gene>
    <name evidence="15" type="ORF">DICPUDRAFT_39515</name>
</gene>
<keyword evidence="2 11" id="KW-0723">Serine/threonine-protein kinase</keyword>
<dbReference type="InterPro" id="IPR045270">
    <property type="entry name" value="STKc_AGC"/>
</dbReference>
<dbReference type="InParanoid" id="F0ZWG7"/>
<sequence length="465" mass="52306">MVQKHKPTTLVDINVNKIGYNDEDDLNQNDNSECETTDNESPLSQEQPSAQSNISNLNITLLSISSSSLSSTTTTPEVHSSDESSNSGSDNESTVSTPNQDYTPLLNSQCTDSLKISNSIDLTKFTILALVGKGGFGKVFQVQNNESQKIFALKIIKKNHIIARKSVFNTISEKDILKRISHPFIVSLHYAFQNEKKLYLVMDFVNGGQLFGHLKREGILTEDQVKYYLAELILALEHLHNNNIIHRDLKPENILIDSDGHCILTDFGLAKEDVIEESSGSFCGTLEYMAPEMIQSKAYGKAVDWWSIGVLCFDMLVGTTPFEHKNRALMQDKIINEKPKYPKFISTTARSFINGLLHKDPKRRLGSKGATEIKQHPFFKSVQWRKMESKEIKPPFIPTTNGINDISNFDREGLKGEHQQRDSFSSSPMLSSSQQAFFKNFSYVRSPTLNNFIPSNQLVETKIAL</sequence>
<dbReference type="PANTHER" id="PTHR24351">
    <property type="entry name" value="RIBOSOMAL PROTEIN S6 KINASE"/>
    <property type="match status" value="1"/>
</dbReference>
<keyword evidence="7 10" id="KW-0067">ATP-binding</keyword>
<dbReference type="PROSITE" id="PS00107">
    <property type="entry name" value="PROTEIN_KINASE_ATP"/>
    <property type="match status" value="1"/>
</dbReference>
<proteinExistence type="inferred from homology"/>
<dbReference type="GO" id="GO:0005524">
    <property type="term" value="F:ATP binding"/>
    <property type="evidence" value="ECO:0007669"/>
    <property type="project" value="UniProtKB-UniRule"/>
</dbReference>
<evidence type="ECO:0000256" key="4">
    <source>
        <dbReference type="ARBA" id="ARBA00022679"/>
    </source>
</evidence>
<feature type="compositionally biased region" description="Acidic residues" evidence="12">
    <location>
        <begin position="21"/>
        <end position="38"/>
    </location>
</feature>
<feature type="compositionally biased region" description="Low complexity" evidence="12">
    <location>
        <begin position="83"/>
        <end position="93"/>
    </location>
</feature>
<evidence type="ECO:0000256" key="9">
    <source>
        <dbReference type="ARBA" id="ARBA00048679"/>
    </source>
</evidence>
<dbReference type="OrthoDB" id="63267at2759"/>
<comment type="catalytic activity">
    <reaction evidence="8">
        <text>L-threonyl-[protein] + ATP = O-phospho-L-threonyl-[protein] + ADP + H(+)</text>
        <dbReference type="Rhea" id="RHEA:46608"/>
        <dbReference type="Rhea" id="RHEA-COMP:11060"/>
        <dbReference type="Rhea" id="RHEA-COMP:11605"/>
        <dbReference type="ChEBI" id="CHEBI:15378"/>
        <dbReference type="ChEBI" id="CHEBI:30013"/>
        <dbReference type="ChEBI" id="CHEBI:30616"/>
        <dbReference type="ChEBI" id="CHEBI:61977"/>
        <dbReference type="ChEBI" id="CHEBI:456216"/>
        <dbReference type="EC" id="2.7.11.1"/>
    </reaction>
</comment>
<dbReference type="VEuPathDB" id="AmoebaDB:DICPUDRAFT_39515"/>
<evidence type="ECO:0000256" key="2">
    <source>
        <dbReference type="ARBA" id="ARBA00022527"/>
    </source>
</evidence>
<evidence type="ECO:0000256" key="1">
    <source>
        <dbReference type="ARBA" id="ARBA00012513"/>
    </source>
</evidence>
<evidence type="ECO:0000256" key="8">
    <source>
        <dbReference type="ARBA" id="ARBA00047899"/>
    </source>
</evidence>
<dbReference type="FunCoup" id="F0ZWG7">
    <property type="interactions" value="16"/>
</dbReference>
<organism evidence="15 16">
    <name type="scientific">Dictyostelium purpureum</name>
    <name type="common">Slime mold</name>
    <dbReference type="NCBI Taxonomy" id="5786"/>
    <lineage>
        <taxon>Eukaryota</taxon>
        <taxon>Amoebozoa</taxon>
        <taxon>Evosea</taxon>
        <taxon>Eumycetozoa</taxon>
        <taxon>Dictyostelia</taxon>
        <taxon>Dictyosteliales</taxon>
        <taxon>Dictyosteliaceae</taxon>
        <taxon>Dictyostelium</taxon>
    </lineage>
</organism>
<feature type="binding site" evidence="10">
    <location>
        <position position="158"/>
    </location>
    <ligand>
        <name>ATP</name>
        <dbReference type="ChEBI" id="CHEBI:30616"/>
    </ligand>
</feature>
<dbReference type="SMART" id="SM00220">
    <property type="entry name" value="S_TKc"/>
    <property type="match status" value="1"/>
</dbReference>
<dbReference type="EC" id="2.7.11.1" evidence="1"/>
<dbReference type="PROSITE" id="PS51285">
    <property type="entry name" value="AGC_KINASE_CTER"/>
    <property type="match status" value="1"/>
</dbReference>
<evidence type="ECO:0000313" key="15">
    <source>
        <dbReference type="EMBL" id="EGC31721.1"/>
    </source>
</evidence>
<dbReference type="OMA" id="WRKMESK"/>
<keyword evidence="3" id="KW-0597">Phosphoprotein</keyword>
<dbReference type="EMBL" id="GL871235">
    <property type="protein sequence ID" value="EGC31721.1"/>
    <property type="molecule type" value="Genomic_DNA"/>
</dbReference>
<evidence type="ECO:0000256" key="11">
    <source>
        <dbReference type="RuleBase" id="RU000304"/>
    </source>
</evidence>
<dbReference type="eggNOG" id="KOG0598">
    <property type="taxonomic scope" value="Eukaryota"/>
</dbReference>
<keyword evidence="4" id="KW-0808">Transferase</keyword>
<dbReference type="GeneID" id="10505509"/>
<feature type="domain" description="AGC-kinase C-terminal" evidence="14">
    <location>
        <begin position="380"/>
        <end position="453"/>
    </location>
</feature>
<feature type="compositionally biased region" description="Polar residues" evidence="12">
    <location>
        <begin position="94"/>
        <end position="104"/>
    </location>
</feature>
<keyword evidence="6" id="KW-0418">Kinase</keyword>
<dbReference type="STRING" id="5786.F0ZWG7"/>
<dbReference type="InterPro" id="IPR008271">
    <property type="entry name" value="Ser/Thr_kinase_AS"/>
</dbReference>
<dbReference type="CDD" id="cd05123">
    <property type="entry name" value="STKc_AGC"/>
    <property type="match status" value="1"/>
</dbReference>
<dbReference type="Proteomes" id="UP000001064">
    <property type="component" value="Unassembled WGS sequence"/>
</dbReference>
<comment type="similarity">
    <text evidence="11">Belongs to the protein kinase superfamily.</text>
</comment>
<dbReference type="PROSITE" id="PS50011">
    <property type="entry name" value="PROTEIN_KINASE_DOM"/>
    <property type="match status" value="1"/>
</dbReference>
<dbReference type="InterPro" id="IPR011009">
    <property type="entry name" value="Kinase-like_dom_sf"/>
</dbReference>
<feature type="region of interest" description="Disordered" evidence="12">
    <location>
        <begin position="70"/>
        <end position="104"/>
    </location>
</feature>
<dbReference type="Gene3D" id="1.10.510.10">
    <property type="entry name" value="Transferase(Phosphotransferase) domain 1"/>
    <property type="match status" value="1"/>
</dbReference>
<dbReference type="GO" id="GO:0005737">
    <property type="term" value="C:cytoplasm"/>
    <property type="evidence" value="ECO:0000318"/>
    <property type="project" value="GO_Central"/>
</dbReference>
<evidence type="ECO:0000256" key="10">
    <source>
        <dbReference type="PROSITE-ProRule" id="PRU10141"/>
    </source>
</evidence>
<keyword evidence="5 10" id="KW-0547">Nucleotide-binding</keyword>
<dbReference type="InterPro" id="IPR000961">
    <property type="entry name" value="AGC-kinase_C"/>
</dbReference>
<dbReference type="KEGG" id="dpp:DICPUDRAFT_39515"/>
<dbReference type="SUPFAM" id="SSF56112">
    <property type="entry name" value="Protein kinase-like (PK-like)"/>
    <property type="match status" value="1"/>
</dbReference>
<dbReference type="RefSeq" id="XP_003291755.1">
    <property type="nucleotide sequence ID" value="XM_003291707.1"/>
</dbReference>
<evidence type="ECO:0000259" key="13">
    <source>
        <dbReference type="PROSITE" id="PS50011"/>
    </source>
</evidence>
<dbReference type="InterPro" id="IPR000719">
    <property type="entry name" value="Prot_kinase_dom"/>
</dbReference>
<feature type="region of interest" description="Disordered" evidence="12">
    <location>
        <begin position="20"/>
        <end position="51"/>
    </location>
</feature>
<dbReference type="SMART" id="SM00133">
    <property type="entry name" value="S_TK_X"/>
    <property type="match status" value="1"/>
</dbReference>
<dbReference type="Pfam" id="PF00069">
    <property type="entry name" value="Pkinase"/>
    <property type="match status" value="1"/>
</dbReference>
<evidence type="ECO:0000259" key="14">
    <source>
        <dbReference type="PROSITE" id="PS51285"/>
    </source>
</evidence>
<dbReference type="GO" id="GO:0004674">
    <property type="term" value="F:protein serine/threonine kinase activity"/>
    <property type="evidence" value="ECO:0000318"/>
    <property type="project" value="GO_Central"/>
</dbReference>
<dbReference type="Gene3D" id="3.30.200.20">
    <property type="entry name" value="Phosphorylase Kinase, domain 1"/>
    <property type="match status" value="1"/>
</dbReference>
<dbReference type="FunFam" id="1.10.510.10:FF:000008">
    <property type="entry name" value="Non-specific serine/threonine protein kinase"/>
    <property type="match status" value="1"/>
</dbReference>
<dbReference type="FunFam" id="3.30.200.20:FF:000042">
    <property type="entry name" value="Aurora kinase A"/>
    <property type="match status" value="1"/>
</dbReference>
<dbReference type="PROSITE" id="PS00108">
    <property type="entry name" value="PROTEIN_KINASE_ST"/>
    <property type="match status" value="1"/>
</dbReference>
<evidence type="ECO:0000313" key="16">
    <source>
        <dbReference type="Proteomes" id="UP000001064"/>
    </source>
</evidence>